<dbReference type="PROSITE" id="PS00108">
    <property type="entry name" value="PROTEIN_KINASE_ST"/>
    <property type="match status" value="1"/>
</dbReference>
<dbReference type="PROSITE" id="PS50011">
    <property type="entry name" value="PROTEIN_KINASE_DOM"/>
    <property type="match status" value="1"/>
</dbReference>
<evidence type="ECO:0000259" key="6">
    <source>
        <dbReference type="PROSITE" id="PS50011"/>
    </source>
</evidence>
<dbReference type="InterPro" id="IPR008271">
    <property type="entry name" value="Ser/Thr_kinase_AS"/>
</dbReference>
<feature type="region of interest" description="Disordered" evidence="5">
    <location>
        <begin position="347"/>
        <end position="371"/>
    </location>
</feature>
<feature type="compositionally biased region" description="Polar residues" evidence="5">
    <location>
        <begin position="73"/>
        <end position="82"/>
    </location>
</feature>
<keyword evidence="4" id="KW-0723">Serine/threonine-protein kinase</keyword>
<protein>
    <recommendedName>
        <fullName evidence="6">Protein kinase domain-containing protein</fullName>
    </recommendedName>
</protein>
<sequence length="408" mass="45302">MGCSAGKLEGRKLQTSPILDVSDVKIQTVLQLSPSAEKRHTAKRAKTNRSSRHKRGDVPKKSHRHKSDKRTQDTTNNNSSKTCDPKITAKYDIKAVIGKGTYSRVLRVEHRVSRQPYALKTMEAPPGVREAFEVELSVLRRLNHPNVIRLIEAFESIGQRVYMVMELATGGSLLDRLEARGSLPEEEAKLTIRMVLEGVRYLHSLGITHRDLKPDNLLYYHPGKDSRILITDFSFASTRKPSGSPYMHTVCGTPQYIAPEIVLRKPYTCVVDLWAVGVVTYIVLSGAFPFDAEQDSHIFKLILKGQFHMTDSVWSNVSEQGKSLVVDLLQGAPLRRPTASAALLVPAAGDGARPGAPPRRPQQGPRGGRPHVTCSFFETNSLPLPSVPILIIHLHAAKENAFKKIHKL</sequence>
<evidence type="ECO:0000256" key="3">
    <source>
        <dbReference type="PROSITE-ProRule" id="PRU10141"/>
    </source>
</evidence>
<dbReference type="InterPro" id="IPR017441">
    <property type="entry name" value="Protein_kinase_ATP_BS"/>
</dbReference>
<evidence type="ECO:0000256" key="5">
    <source>
        <dbReference type="SAM" id="MobiDB-lite"/>
    </source>
</evidence>
<dbReference type="PANTHER" id="PTHR24347">
    <property type="entry name" value="SERINE/THREONINE-PROTEIN KINASE"/>
    <property type="match status" value="1"/>
</dbReference>
<dbReference type="AlphaFoldDB" id="A0AAV6VI58"/>
<keyword evidence="4" id="KW-0808">Transferase</keyword>
<proteinExistence type="inferred from homology"/>
<feature type="domain" description="Protein kinase" evidence="6">
    <location>
        <begin position="91"/>
        <end position="348"/>
    </location>
</feature>
<keyword evidence="4" id="KW-0418">Kinase</keyword>
<dbReference type="SUPFAM" id="SSF56112">
    <property type="entry name" value="Protein kinase-like (PK-like)"/>
    <property type="match status" value="1"/>
</dbReference>
<dbReference type="PROSITE" id="PS00107">
    <property type="entry name" value="PROTEIN_KINASE_ATP"/>
    <property type="match status" value="1"/>
</dbReference>
<dbReference type="Gene3D" id="1.10.510.10">
    <property type="entry name" value="Transferase(Phosphotransferase) domain 1"/>
    <property type="match status" value="1"/>
</dbReference>
<dbReference type="FunFam" id="1.10.510.10:FF:000571">
    <property type="entry name" value="Maternal embryonic leucine zipper kinase"/>
    <property type="match status" value="1"/>
</dbReference>
<accession>A0AAV6VI58</accession>
<evidence type="ECO:0000256" key="4">
    <source>
        <dbReference type="RuleBase" id="RU000304"/>
    </source>
</evidence>
<dbReference type="InterPro" id="IPR011009">
    <property type="entry name" value="Kinase-like_dom_sf"/>
</dbReference>
<organism evidence="7 8">
    <name type="scientific">Oedothorax gibbosus</name>
    <dbReference type="NCBI Taxonomy" id="931172"/>
    <lineage>
        <taxon>Eukaryota</taxon>
        <taxon>Metazoa</taxon>
        <taxon>Ecdysozoa</taxon>
        <taxon>Arthropoda</taxon>
        <taxon>Chelicerata</taxon>
        <taxon>Arachnida</taxon>
        <taxon>Araneae</taxon>
        <taxon>Araneomorphae</taxon>
        <taxon>Entelegynae</taxon>
        <taxon>Araneoidea</taxon>
        <taxon>Linyphiidae</taxon>
        <taxon>Erigoninae</taxon>
        <taxon>Oedothorax</taxon>
    </lineage>
</organism>
<dbReference type="GO" id="GO:0005524">
    <property type="term" value="F:ATP binding"/>
    <property type="evidence" value="ECO:0007669"/>
    <property type="project" value="UniProtKB-UniRule"/>
</dbReference>
<dbReference type="InterPro" id="IPR000719">
    <property type="entry name" value="Prot_kinase_dom"/>
</dbReference>
<evidence type="ECO:0000313" key="7">
    <source>
        <dbReference type="EMBL" id="KAG8195564.1"/>
    </source>
</evidence>
<dbReference type="Proteomes" id="UP000827092">
    <property type="component" value="Unassembled WGS sequence"/>
</dbReference>
<reference evidence="7 8" key="1">
    <citation type="journal article" date="2022" name="Nat. Ecol. Evol.">
        <title>A masculinizing supergene underlies an exaggerated male reproductive morph in a spider.</title>
        <authorList>
            <person name="Hendrickx F."/>
            <person name="De Corte Z."/>
            <person name="Sonet G."/>
            <person name="Van Belleghem S.M."/>
            <person name="Kostlbacher S."/>
            <person name="Vangestel C."/>
        </authorList>
    </citation>
    <scope>NUCLEOTIDE SEQUENCE [LARGE SCALE GENOMIC DNA]</scope>
    <source>
        <strain evidence="7">W744_W776</strain>
    </source>
</reference>
<gene>
    <name evidence="7" type="ORF">JTE90_002190</name>
</gene>
<keyword evidence="1 3" id="KW-0547">Nucleotide-binding</keyword>
<keyword evidence="2 3" id="KW-0067">ATP-binding</keyword>
<dbReference type="SMART" id="SM00220">
    <property type="entry name" value="S_TKc"/>
    <property type="match status" value="1"/>
</dbReference>
<dbReference type="EMBL" id="JAFNEN010000084">
    <property type="protein sequence ID" value="KAG8195564.1"/>
    <property type="molecule type" value="Genomic_DNA"/>
</dbReference>
<feature type="region of interest" description="Disordered" evidence="5">
    <location>
        <begin position="32"/>
        <end position="84"/>
    </location>
</feature>
<evidence type="ECO:0000313" key="8">
    <source>
        <dbReference type="Proteomes" id="UP000827092"/>
    </source>
</evidence>
<dbReference type="GO" id="GO:0004674">
    <property type="term" value="F:protein serine/threonine kinase activity"/>
    <property type="evidence" value="ECO:0007669"/>
    <property type="project" value="UniProtKB-KW"/>
</dbReference>
<keyword evidence="8" id="KW-1185">Reference proteome</keyword>
<comment type="similarity">
    <text evidence="4">Belongs to the protein kinase superfamily.</text>
</comment>
<feature type="compositionally biased region" description="Basic residues" evidence="5">
    <location>
        <begin position="40"/>
        <end position="68"/>
    </location>
</feature>
<evidence type="ECO:0000256" key="2">
    <source>
        <dbReference type="ARBA" id="ARBA00022840"/>
    </source>
</evidence>
<comment type="caution">
    <text evidence="7">The sequence shown here is derived from an EMBL/GenBank/DDBJ whole genome shotgun (WGS) entry which is preliminary data.</text>
</comment>
<name>A0AAV6VI58_9ARAC</name>
<feature type="binding site" evidence="3">
    <location>
        <position position="120"/>
    </location>
    <ligand>
        <name>ATP</name>
        <dbReference type="ChEBI" id="CHEBI:30616"/>
    </ligand>
</feature>
<dbReference type="Pfam" id="PF00069">
    <property type="entry name" value="Pkinase"/>
    <property type="match status" value="1"/>
</dbReference>
<evidence type="ECO:0000256" key="1">
    <source>
        <dbReference type="ARBA" id="ARBA00022741"/>
    </source>
</evidence>